<dbReference type="Pfam" id="PF01370">
    <property type="entry name" value="Epimerase"/>
    <property type="match status" value="1"/>
</dbReference>
<evidence type="ECO:0000313" key="3">
    <source>
        <dbReference type="EMBL" id="HIX20362.1"/>
    </source>
</evidence>
<proteinExistence type="predicted"/>
<reference evidence="3" key="1">
    <citation type="journal article" date="2021" name="PeerJ">
        <title>Extensive microbial diversity within the chicken gut microbiome revealed by metagenomics and culture.</title>
        <authorList>
            <person name="Gilroy R."/>
            <person name="Ravi A."/>
            <person name="Getino M."/>
            <person name="Pursley I."/>
            <person name="Horton D.L."/>
            <person name="Alikhan N.F."/>
            <person name="Baker D."/>
            <person name="Gharbi K."/>
            <person name="Hall N."/>
            <person name="Watson M."/>
            <person name="Adriaenssens E.M."/>
            <person name="Foster-Nyarko E."/>
            <person name="Jarju S."/>
            <person name="Secka A."/>
            <person name="Antonio M."/>
            <person name="Oren A."/>
            <person name="Chaudhuri R.R."/>
            <person name="La Ragione R."/>
            <person name="Hildebrand F."/>
            <person name="Pallen M.J."/>
        </authorList>
    </citation>
    <scope>NUCLEOTIDE SEQUENCE</scope>
    <source>
        <strain evidence="3">14975</strain>
    </source>
</reference>
<dbReference type="Proteomes" id="UP000823964">
    <property type="component" value="Unassembled WGS sequence"/>
</dbReference>
<feature type="domain" description="NAD-dependent epimerase/dehydratase" evidence="2">
    <location>
        <begin position="3"/>
        <end position="249"/>
    </location>
</feature>
<reference evidence="3" key="2">
    <citation type="submission" date="2021-04" db="EMBL/GenBank/DDBJ databases">
        <authorList>
            <person name="Gilroy R."/>
        </authorList>
    </citation>
    <scope>NUCLEOTIDE SEQUENCE</scope>
    <source>
        <strain evidence="3">14975</strain>
    </source>
</reference>
<dbReference type="SUPFAM" id="SSF51735">
    <property type="entry name" value="NAD(P)-binding Rossmann-fold domains"/>
    <property type="match status" value="1"/>
</dbReference>
<dbReference type="InterPro" id="IPR036291">
    <property type="entry name" value="NAD(P)-bd_dom_sf"/>
</dbReference>
<sequence>MNILVTGGAGFIGFHVVKRLLADGHRVVVVDNLNTLNSRELKLARLGELGFDCTRIAYGASVPGPGALSFRLLDILDEGGINALFEAEKFDSVVHMAAVTGIDESMRNPEYFIKNNYMGTMNILEASRRHGVRHLFFASSACVHGARAHAPQSEEDDVDTPMSIYAMTKRCAELSCYTYAKAYKLPVTVFRFFCAFGPWGRPDSPPMTIARDIADGKTISICNNGNLIRDFTYVDDVVDGVAIALSNPPLALGGNAPYALYNVGRGKAIPLRTFIQSIETAMGKSASIDVDSTPSIERGESAETYADTSKLEAQLAYSPVWDFEEAVPIFVQWFRQHYKTTFHY</sequence>
<keyword evidence="1" id="KW-0520">NAD</keyword>
<evidence type="ECO:0000259" key="2">
    <source>
        <dbReference type="Pfam" id="PF01370"/>
    </source>
</evidence>
<protein>
    <submittedName>
        <fullName evidence="3">NAD-dependent epimerase/dehydratase family protein</fullName>
    </submittedName>
</protein>
<evidence type="ECO:0000313" key="4">
    <source>
        <dbReference type="Proteomes" id="UP000823964"/>
    </source>
</evidence>
<organism evidence="3 4">
    <name type="scientific">Candidatus Akkermansia intestinigallinarum</name>
    <dbReference type="NCBI Taxonomy" id="2838431"/>
    <lineage>
        <taxon>Bacteria</taxon>
        <taxon>Pseudomonadati</taxon>
        <taxon>Verrucomicrobiota</taxon>
        <taxon>Verrucomicrobiia</taxon>
        <taxon>Verrucomicrobiales</taxon>
        <taxon>Akkermansiaceae</taxon>
        <taxon>Akkermansia</taxon>
    </lineage>
</organism>
<dbReference type="PANTHER" id="PTHR43574">
    <property type="entry name" value="EPIMERASE-RELATED"/>
    <property type="match status" value="1"/>
</dbReference>
<dbReference type="EMBL" id="DXFQ01000133">
    <property type="protein sequence ID" value="HIX20362.1"/>
    <property type="molecule type" value="Genomic_DNA"/>
</dbReference>
<comment type="caution">
    <text evidence="3">The sequence shown here is derived from an EMBL/GenBank/DDBJ whole genome shotgun (WGS) entry which is preliminary data.</text>
</comment>
<gene>
    <name evidence="3" type="ORF">H9862_07160</name>
</gene>
<dbReference type="AlphaFoldDB" id="A0A9D2AHP1"/>
<name>A0A9D2AHP1_9BACT</name>
<dbReference type="PRINTS" id="PR01713">
    <property type="entry name" value="NUCEPIMERASE"/>
</dbReference>
<evidence type="ECO:0000256" key="1">
    <source>
        <dbReference type="ARBA" id="ARBA00023027"/>
    </source>
</evidence>
<dbReference type="Gene3D" id="3.40.50.720">
    <property type="entry name" value="NAD(P)-binding Rossmann-like Domain"/>
    <property type="match status" value="1"/>
</dbReference>
<accession>A0A9D2AHP1</accession>
<dbReference type="InterPro" id="IPR001509">
    <property type="entry name" value="Epimerase_deHydtase"/>
</dbReference>